<dbReference type="RefSeq" id="WP_088561468.1">
    <property type="nucleotide sequence ID" value="NZ_FYEH01000006.1"/>
</dbReference>
<dbReference type="PROSITE" id="PS50893">
    <property type="entry name" value="ABC_TRANSPORTER_2"/>
    <property type="match status" value="1"/>
</dbReference>
<dbReference type="Gene3D" id="2.40.50.100">
    <property type="match status" value="1"/>
</dbReference>
<organism evidence="6 7">
    <name type="scientific">Arboricoccus pini</name>
    <dbReference type="NCBI Taxonomy" id="1963835"/>
    <lineage>
        <taxon>Bacteria</taxon>
        <taxon>Pseudomonadati</taxon>
        <taxon>Pseudomonadota</taxon>
        <taxon>Alphaproteobacteria</taxon>
        <taxon>Geminicoccales</taxon>
        <taxon>Geminicoccaceae</taxon>
        <taxon>Arboricoccus</taxon>
    </lineage>
</organism>
<accession>A0A212R889</accession>
<keyword evidence="7" id="KW-1185">Reference proteome</keyword>
<evidence type="ECO:0000259" key="5">
    <source>
        <dbReference type="PROSITE" id="PS50893"/>
    </source>
</evidence>
<evidence type="ECO:0000256" key="3">
    <source>
        <dbReference type="ARBA" id="ARBA00022741"/>
    </source>
</evidence>
<dbReference type="InterPro" id="IPR017871">
    <property type="entry name" value="ABC_transporter-like_CS"/>
</dbReference>
<sequence length="372" mass="41053">MATLELINVTKRFGSTEVVRDVNLSIRTGEFFVFVGPSGCGKSTILRMMAGLESVSSGEIRIDGTAINDKPAAERGFAMVFQSYSLYPHMTVRQNLAFGLENIGTARPEINRRIEETARLLRIDSYLDRRPKALSGGQRQRAAIGRAVVREPAMFLFDEPLSNLDPELRVAMRIEIGTIHARLGNTMIYVTHDQLEAMSMADRICVLRDGQVEQIGAPLDLYNRPANRFVAGFIGNPRMNFLDAKIEKIESNGVQVVVEGVAPIFVLADAGDLRPGDPVTLGIRPQAVEVQQGTGLDFIVEATEQLGVESYIYGELVKGSKLIIQQRGQTPVTRGQRIKISLHPRFCHLFRTSPGEPALEPVEQRPLVTAAQ</sequence>
<dbReference type="InterPro" id="IPR015855">
    <property type="entry name" value="ABC_transpr_MalK-like"/>
</dbReference>
<evidence type="ECO:0000256" key="4">
    <source>
        <dbReference type="ARBA" id="ARBA00022840"/>
    </source>
</evidence>
<dbReference type="SMART" id="SM00382">
    <property type="entry name" value="AAA"/>
    <property type="match status" value="1"/>
</dbReference>
<dbReference type="Proteomes" id="UP000197065">
    <property type="component" value="Unassembled WGS sequence"/>
</dbReference>
<dbReference type="InterPro" id="IPR047641">
    <property type="entry name" value="ABC_transpr_MalK/UgpC-like"/>
</dbReference>
<dbReference type="Pfam" id="PF00005">
    <property type="entry name" value="ABC_tran"/>
    <property type="match status" value="1"/>
</dbReference>
<dbReference type="Gene3D" id="3.40.50.300">
    <property type="entry name" value="P-loop containing nucleotide triphosphate hydrolases"/>
    <property type="match status" value="1"/>
</dbReference>
<keyword evidence="4 6" id="KW-0067">ATP-binding</keyword>
<gene>
    <name evidence="6" type="ORF">SAMN07250955_106174</name>
</gene>
<dbReference type="PANTHER" id="PTHR43875:SF3">
    <property type="entry name" value="MALTOSE_MALTODEXTRIN IMPORT ATP-BINDING PROTEIN MALK"/>
    <property type="match status" value="1"/>
</dbReference>
<dbReference type="InterPro" id="IPR008995">
    <property type="entry name" value="Mo/tungstate-bd_C_term_dom"/>
</dbReference>
<dbReference type="GO" id="GO:0005524">
    <property type="term" value="F:ATP binding"/>
    <property type="evidence" value="ECO:0007669"/>
    <property type="project" value="UniProtKB-KW"/>
</dbReference>
<comment type="similarity">
    <text evidence="1">Belongs to the ABC transporter superfamily.</text>
</comment>
<dbReference type="GO" id="GO:1990060">
    <property type="term" value="C:maltose transport complex"/>
    <property type="evidence" value="ECO:0007669"/>
    <property type="project" value="TreeGrafter"/>
</dbReference>
<feature type="domain" description="ABC transporter" evidence="5">
    <location>
        <begin position="4"/>
        <end position="234"/>
    </location>
</feature>
<evidence type="ECO:0000313" key="7">
    <source>
        <dbReference type="Proteomes" id="UP000197065"/>
    </source>
</evidence>
<dbReference type="InterPro" id="IPR003439">
    <property type="entry name" value="ABC_transporter-like_ATP-bd"/>
</dbReference>
<name>A0A212R889_9PROT</name>
<evidence type="ECO:0000256" key="1">
    <source>
        <dbReference type="ARBA" id="ARBA00005417"/>
    </source>
</evidence>
<dbReference type="CDD" id="cd03301">
    <property type="entry name" value="ABC_MalK_N"/>
    <property type="match status" value="1"/>
</dbReference>
<dbReference type="InterPro" id="IPR013611">
    <property type="entry name" value="Transp-assoc_OB_typ2"/>
</dbReference>
<dbReference type="GO" id="GO:0015423">
    <property type="term" value="F:ABC-type maltose transporter activity"/>
    <property type="evidence" value="ECO:0007669"/>
    <property type="project" value="TreeGrafter"/>
</dbReference>
<keyword evidence="2" id="KW-0813">Transport</keyword>
<dbReference type="InterPro" id="IPR012340">
    <property type="entry name" value="NA-bd_OB-fold"/>
</dbReference>
<dbReference type="PROSITE" id="PS00211">
    <property type="entry name" value="ABC_TRANSPORTER_1"/>
    <property type="match status" value="1"/>
</dbReference>
<dbReference type="AlphaFoldDB" id="A0A212R889"/>
<protein>
    <submittedName>
        <fullName evidence="6">Carbohydrate ABC transporter ATP-binding protein, CUT1 family</fullName>
    </submittedName>
</protein>
<evidence type="ECO:0000313" key="6">
    <source>
        <dbReference type="EMBL" id="SNB68349.1"/>
    </source>
</evidence>
<dbReference type="FunFam" id="3.40.50.300:FF:000042">
    <property type="entry name" value="Maltose/maltodextrin ABC transporter, ATP-binding protein"/>
    <property type="match status" value="1"/>
</dbReference>
<keyword evidence="3" id="KW-0547">Nucleotide-binding</keyword>
<dbReference type="SUPFAM" id="SSF50331">
    <property type="entry name" value="MOP-like"/>
    <property type="match status" value="1"/>
</dbReference>
<dbReference type="GO" id="GO:0016887">
    <property type="term" value="F:ATP hydrolysis activity"/>
    <property type="evidence" value="ECO:0007669"/>
    <property type="project" value="InterPro"/>
</dbReference>
<dbReference type="NCBIfam" id="NF008653">
    <property type="entry name" value="PRK11650.1"/>
    <property type="match status" value="1"/>
</dbReference>
<dbReference type="SUPFAM" id="SSF52540">
    <property type="entry name" value="P-loop containing nucleoside triphosphate hydrolases"/>
    <property type="match status" value="1"/>
</dbReference>
<dbReference type="EMBL" id="FYEH01000006">
    <property type="protein sequence ID" value="SNB68349.1"/>
    <property type="molecule type" value="Genomic_DNA"/>
</dbReference>
<dbReference type="Pfam" id="PF08402">
    <property type="entry name" value="TOBE_2"/>
    <property type="match status" value="1"/>
</dbReference>
<dbReference type="InterPro" id="IPR003593">
    <property type="entry name" value="AAA+_ATPase"/>
</dbReference>
<proteinExistence type="inferred from homology"/>
<dbReference type="InterPro" id="IPR027417">
    <property type="entry name" value="P-loop_NTPase"/>
</dbReference>
<dbReference type="OrthoDB" id="394852at2"/>
<evidence type="ECO:0000256" key="2">
    <source>
        <dbReference type="ARBA" id="ARBA00022448"/>
    </source>
</evidence>
<dbReference type="PANTHER" id="PTHR43875">
    <property type="entry name" value="MALTODEXTRIN IMPORT ATP-BINDING PROTEIN MSMX"/>
    <property type="match status" value="1"/>
</dbReference>
<dbReference type="Gene3D" id="2.40.50.140">
    <property type="entry name" value="Nucleic acid-binding proteins"/>
    <property type="match status" value="1"/>
</dbReference>
<dbReference type="GO" id="GO:0055052">
    <property type="term" value="C:ATP-binding cassette (ABC) transporter complex, substrate-binding subunit-containing"/>
    <property type="evidence" value="ECO:0007669"/>
    <property type="project" value="TreeGrafter"/>
</dbReference>
<reference evidence="6 7" key="1">
    <citation type="submission" date="2017-06" db="EMBL/GenBank/DDBJ databases">
        <authorList>
            <person name="Kim H.J."/>
            <person name="Triplett B.A."/>
        </authorList>
    </citation>
    <scope>NUCLEOTIDE SEQUENCE [LARGE SCALE GENOMIC DNA]</scope>
    <source>
        <strain evidence="6 7">B29T1</strain>
    </source>
</reference>